<proteinExistence type="predicted"/>
<evidence type="ECO:0000313" key="3">
    <source>
        <dbReference type="Proteomes" id="UP000324222"/>
    </source>
</evidence>
<feature type="compositionally biased region" description="Low complexity" evidence="1">
    <location>
        <begin position="51"/>
        <end position="60"/>
    </location>
</feature>
<feature type="region of interest" description="Disordered" evidence="1">
    <location>
        <begin position="51"/>
        <end position="89"/>
    </location>
</feature>
<name>A0A5B7JQE3_PORTR</name>
<keyword evidence="3" id="KW-1185">Reference proteome</keyword>
<protein>
    <submittedName>
        <fullName evidence="2">Uncharacterized protein</fullName>
    </submittedName>
</protein>
<organism evidence="2 3">
    <name type="scientific">Portunus trituberculatus</name>
    <name type="common">Swimming crab</name>
    <name type="synonym">Neptunus trituberculatus</name>
    <dbReference type="NCBI Taxonomy" id="210409"/>
    <lineage>
        <taxon>Eukaryota</taxon>
        <taxon>Metazoa</taxon>
        <taxon>Ecdysozoa</taxon>
        <taxon>Arthropoda</taxon>
        <taxon>Crustacea</taxon>
        <taxon>Multicrustacea</taxon>
        <taxon>Malacostraca</taxon>
        <taxon>Eumalacostraca</taxon>
        <taxon>Eucarida</taxon>
        <taxon>Decapoda</taxon>
        <taxon>Pleocyemata</taxon>
        <taxon>Brachyura</taxon>
        <taxon>Eubrachyura</taxon>
        <taxon>Portunoidea</taxon>
        <taxon>Portunidae</taxon>
        <taxon>Portuninae</taxon>
        <taxon>Portunus</taxon>
    </lineage>
</organism>
<comment type="caution">
    <text evidence="2">The sequence shown here is derived from an EMBL/GenBank/DDBJ whole genome shotgun (WGS) entry which is preliminary data.</text>
</comment>
<gene>
    <name evidence="2" type="ORF">E2C01_095660</name>
</gene>
<accession>A0A5B7JQE3</accession>
<evidence type="ECO:0000256" key="1">
    <source>
        <dbReference type="SAM" id="MobiDB-lite"/>
    </source>
</evidence>
<evidence type="ECO:0000313" key="2">
    <source>
        <dbReference type="EMBL" id="MPD00202.1"/>
    </source>
</evidence>
<dbReference type="Proteomes" id="UP000324222">
    <property type="component" value="Unassembled WGS sequence"/>
</dbReference>
<feature type="compositionally biased region" description="Pro residues" evidence="1">
    <location>
        <begin position="73"/>
        <end position="89"/>
    </location>
</feature>
<sequence>MSFKSSPHGINKHSLLLIYDLRCTLHADRVITVTPARPTLPRPPRLTAAATTQHHNTATHAKIHSLSHVTISSPPPPPVSPPPPRTAIP</sequence>
<dbReference type="AlphaFoldDB" id="A0A5B7JQE3"/>
<reference evidence="2 3" key="1">
    <citation type="submission" date="2019-05" db="EMBL/GenBank/DDBJ databases">
        <title>Another draft genome of Portunus trituberculatus and its Hox gene families provides insights of decapod evolution.</title>
        <authorList>
            <person name="Jeong J.-H."/>
            <person name="Song I."/>
            <person name="Kim S."/>
            <person name="Choi T."/>
            <person name="Kim D."/>
            <person name="Ryu S."/>
            <person name="Kim W."/>
        </authorList>
    </citation>
    <scope>NUCLEOTIDE SEQUENCE [LARGE SCALE GENOMIC DNA]</scope>
    <source>
        <tissue evidence="2">Muscle</tissue>
    </source>
</reference>
<dbReference type="EMBL" id="VSRR010121910">
    <property type="protein sequence ID" value="MPD00202.1"/>
    <property type="molecule type" value="Genomic_DNA"/>
</dbReference>